<dbReference type="STRING" id="429727.VE26_03850"/>
<keyword evidence="4" id="KW-0378">Hydrolase</keyword>
<evidence type="ECO:0000256" key="3">
    <source>
        <dbReference type="ARBA" id="ARBA00022723"/>
    </source>
</evidence>
<protein>
    <submittedName>
        <fullName evidence="7">Metallo-beta-lactamase</fullName>
    </submittedName>
</protein>
<dbReference type="PANTHER" id="PTHR42978:SF7">
    <property type="entry name" value="METALLO-HYDROLASE RV2300C-RELATED"/>
    <property type="match status" value="1"/>
</dbReference>
<evidence type="ECO:0000256" key="4">
    <source>
        <dbReference type="ARBA" id="ARBA00022801"/>
    </source>
</evidence>
<name>A0A0F5FKS3_9HYPH</name>
<keyword evidence="8" id="KW-1185">Reference proteome</keyword>
<comment type="caution">
    <text evidence="7">The sequence shown here is derived from an EMBL/GenBank/DDBJ whole genome shotgun (WGS) entry which is preliminary data.</text>
</comment>
<evidence type="ECO:0000313" key="8">
    <source>
        <dbReference type="Proteomes" id="UP000033649"/>
    </source>
</evidence>
<sequence length="275" mass="30181">MTHGDTSPGPGVEPFEVFALRYAVHRGRRQVDNFIGADPHEAGSDLSYYIWVARRSDRVFVVDTGFGQEAAAGRGRTLLAQPADRLRLLGIDPARVEDVILTHLHYDHAGTLGDFPHARFHVQDHEAAFATGRCMCHSVLRQAYDVENVVGFVRALYGGRVQFHDGSAELAPGLWVHRIGGHTAGLQVVRVWTRRGWVVLASDAAHLYANLHQRLPFPIVHDVGALLEGYQMLHTLADTPDHIVVGHDPLVASIYPGLSSSGDIVRLDAPPRPLA</sequence>
<reference evidence="7 8" key="1">
    <citation type="submission" date="2015-03" db="EMBL/GenBank/DDBJ databases">
        <authorList>
            <person name="Hassan Y."/>
            <person name="Lepp D."/>
            <person name="Li X.-Z."/>
            <person name="Zhou T."/>
        </authorList>
    </citation>
    <scope>NUCLEOTIDE SEQUENCE [LARGE SCALE GENOMIC DNA]</scope>
    <source>
        <strain evidence="7 8">IPL18</strain>
    </source>
</reference>
<dbReference type="CDD" id="cd07729">
    <property type="entry name" value="AHL_lactonase_MBL-fold"/>
    <property type="match status" value="1"/>
</dbReference>
<dbReference type="Pfam" id="PF00753">
    <property type="entry name" value="Lactamase_B"/>
    <property type="match status" value="1"/>
</dbReference>
<proteinExistence type="inferred from homology"/>
<evidence type="ECO:0000313" key="7">
    <source>
        <dbReference type="EMBL" id="KKB09145.1"/>
    </source>
</evidence>
<dbReference type="GO" id="GO:0046872">
    <property type="term" value="F:metal ion binding"/>
    <property type="evidence" value="ECO:0007669"/>
    <property type="project" value="UniProtKB-KW"/>
</dbReference>
<evidence type="ECO:0000256" key="5">
    <source>
        <dbReference type="ARBA" id="ARBA00022833"/>
    </source>
</evidence>
<evidence type="ECO:0000256" key="1">
    <source>
        <dbReference type="ARBA" id="ARBA00001947"/>
    </source>
</evidence>
<dbReference type="InterPro" id="IPR036866">
    <property type="entry name" value="RibonucZ/Hydroxyglut_hydro"/>
</dbReference>
<dbReference type="Proteomes" id="UP000033649">
    <property type="component" value="Unassembled WGS sequence"/>
</dbReference>
<dbReference type="EMBL" id="JZEY01000054">
    <property type="protein sequence ID" value="KKB09145.1"/>
    <property type="molecule type" value="Genomic_DNA"/>
</dbReference>
<dbReference type="SMART" id="SM00849">
    <property type="entry name" value="Lactamase_B"/>
    <property type="match status" value="1"/>
</dbReference>
<feature type="domain" description="Metallo-beta-lactamase" evidence="6">
    <location>
        <begin position="47"/>
        <end position="247"/>
    </location>
</feature>
<dbReference type="OrthoDB" id="9773738at2"/>
<evidence type="ECO:0000259" key="6">
    <source>
        <dbReference type="SMART" id="SM00849"/>
    </source>
</evidence>
<organism evidence="7 8">
    <name type="scientific">Devosia chinhatensis</name>
    <dbReference type="NCBI Taxonomy" id="429727"/>
    <lineage>
        <taxon>Bacteria</taxon>
        <taxon>Pseudomonadati</taxon>
        <taxon>Pseudomonadota</taxon>
        <taxon>Alphaproteobacteria</taxon>
        <taxon>Hyphomicrobiales</taxon>
        <taxon>Devosiaceae</taxon>
        <taxon>Devosia</taxon>
    </lineage>
</organism>
<dbReference type="PATRIC" id="fig|429727.3.peg.802"/>
<comment type="similarity">
    <text evidence="2">Belongs to the metallo-beta-lactamase superfamily.</text>
</comment>
<evidence type="ECO:0000256" key="2">
    <source>
        <dbReference type="ARBA" id="ARBA00007749"/>
    </source>
</evidence>
<dbReference type="GO" id="GO:0016787">
    <property type="term" value="F:hydrolase activity"/>
    <property type="evidence" value="ECO:0007669"/>
    <property type="project" value="UniProtKB-KW"/>
</dbReference>
<dbReference type="PANTHER" id="PTHR42978">
    <property type="entry name" value="QUORUM-QUENCHING LACTONASE YTNP-RELATED-RELATED"/>
    <property type="match status" value="1"/>
</dbReference>
<dbReference type="AlphaFoldDB" id="A0A0F5FKS3"/>
<dbReference type="RefSeq" id="WP_046103835.1">
    <property type="nucleotide sequence ID" value="NZ_JZEY01000054.1"/>
</dbReference>
<dbReference type="InterPro" id="IPR051013">
    <property type="entry name" value="MBL_superfamily_lactonases"/>
</dbReference>
<gene>
    <name evidence="7" type="ORF">VE26_03850</name>
</gene>
<keyword evidence="3" id="KW-0479">Metal-binding</keyword>
<comment type="cofactor">
    <cofactor evidence="1">
        <name>Zn(2+)</name>
        <dbReference type="ChEBI" id="CHEBI:29105"/>
    </cofactor>
</comment>
<dbReference type="InterPro" id="IPR001279">
    <property type="entry name" value="Metallo-B-lactamas"/>
</dbReference>
<keyword evidence="5" id="KW-0862">Zinc</keyword>
<dbReference type="Gene3D" id="3.60.15.10">
    <property type="entry name" value="Ribonuclease Z/Hydroxyacylglutathione hydrolase-like"/>
    <property type="match status" value="1"/>
</dbReference>
<dbReference type="SUPFAM" id="SSF56281">
    <property type="entry name" value="Metallo-hydrolase/oxidoreductase"/>
    <property type="match status" value="1"/>
</dbReference>
<accession>A0A0F5FKS3</accession>